<dbReference type="EMBL" id="MRZN01000011">
    <property type="protein sequence ID" value="PHK49502.1"/>
    <property type="molecule type" value="Genomic_DNA"/>
</dbReference>
<gene>
    <name evidence="11" type="ORF">BTJ66_07800</name>
    <name evidence="12" type="ORF">MNY58_04655</name>
</gene>
<dbReference type="EMBL" id="CP093217">
    <property type="protein sequence ID" value="UQW82387.1"/>
    <property type="molecule type" value="Genomic_DNA"/>
</dbReference>
<evidence type="ECO:0000256" key="6">
    <source>
        <dbReference type="ARBA" id="ARBA00023222"/>
    </source>
</evidence>
<dbReference type="UniPathway" id="UPA00121">
    <property type="reaction ID" value="UER00345"/>
</dbReference>
<dbReference type="RefSeq" id="WP_099090408.1">
    <property type="nucleotide sequence ID" value="NZ_CP093217.1"/>
</dbReference>
<proteinExistence type="predicted"/>
<dbReference type="Gene3D" id="3.40.190.10">
    <property type="entry name" value="Periplasmic binding protein-like II"/>
    <property type="match status" value="2"/>
</dbReference>
<evidence type="ECO:0000313" key="11">
    <source>
        <dbReference type="EMBL" id="PHK49502.1"/>
    </source>
</evidence>
<dbReference type="GO" id="GO:0004664">
    <property type="term" value="F:prephenate dehydratase activity"/>
    <property type="evidence" value="ECO:0007669"/>
    <property type="project" value="UniProtKB-EC"/>
</dbReference>
<evidence type="ECO:0000313" key="14">
    <source>
        <dbReference type="Proteomes" id="UP001056588"/>
    </source>
</evidence>
<keyword evidence="5" id="KW-0057">Aromatic amino acid biosynthesis</keyword>
<dbReference type="PROSITE" id="PS51171">
    <property type="entry name" value="PREPHENATE_DEHYDR_3"/>
    <property type="match status" value="1"/>
</dbReference>
<reference evidence="13" key="2">
    <citation type="submission" date="2017-10" db="EMBL/GenBank/DDBJ databases">
        <title>Staphylococcus edaphicus sp. nov., isolated in Antarctica, harbouring mecC gene and genomic islands essential in adaptation to extreme environment.</title>
        <authorList>
            <person name="Pantucek R."/>
            <person name="Sedlacek I."/>
            <person name="Indrakova A."/>
            <person name="Vrbovska V."/>
            <person name="Maslanova I."/>
            <person name="Kovarovic V."/>
            <person name="Svec P."/>
            <person name="Kralova S."/>
            <person name="Kristofova L."/>
            <person name="Keklakova J."/>
            <person name="Petras P."/>
            <person name="Doskar J."/>
        </authorList>
    </citation>
    <scope>NUCLEOTIDE SEQUENCE [LARGE SCALE GENOMIC DNA]</scope>
    <source>
        <strain evidence="13">CCM 5085</strain>
    </source>
</reference>
<dbReference type="OrthoDB" id="9802281at2"/>
<accession>A0A2C6U6P3</accession>
<dbReference type="PANTHER" id="PTHR21022:SF19">
    <property type="entry name" value="PREPHENATE DEHYDRATASE-RELATED"/>
    <property type="match status" value="1"/>
</dbReference>
<dbReference type="EC" id="4.2.1.51" evidence="2"/>
<dbReference type="InterPro" id="IPR001086">
    <property type="entry name" value="Preph_deHydtase"/>
</dbReference>
<evidence type="ECO:0000256" key="7">
    <source>
        <dbReference type="ARBA" id="ARBA00023239"/>
    </source>
</evidence>
<sequence length="267" mass="29583">MKLYYLGPKGTFSYLAATQYKSESDIDFVPKSNLYEVVASVSEDSQSIAVVPIENSIEGTINIVADSLTQQNIYAQGELHLDIQFALYGTENTTVNDISTVYSIGPAISQTSQYIQARGFDIAYVDSTIKSLDKISEHVGAIAPLGSGEAYGYTSIEQNIEDFPHNITRFLVVSNQPKHIEQATDTMLLITPKFDKPGLLASILNTFVLFNINLSWIESRPLKTQLGMYHFFVQADTSISEDLSKVIKILNTLDFQVTIIGSFNKLN</sequence>
<dbReference type="GO" id="GO:0009094">
    <property type="term" value="P:L-phenylalanine biosynthetic process"/>
    <property type="evidence" value="ECO:0007669"/>
    <property type="project" value="UniProtKB-UniPathway"/>
</dbReference>
<protein>
    <recommendedName>
        <fullName evidence="3">Prephenate dehydratase</fullName>
        <ecNumber evidence="2">4.2.1.51</ecNumber>
    </recommendedName>
</protein>
<keyword evidence="7" id="KW-0456">Lyase</keyword>
<evidence type="ECO:0000313" key="12">
    <source>
        <dbReference type="EMBL" id="UQW82387.1"/>
    </source>
</evidence>
<reference evidence="11" key="3">
    <citation type="submission" date="2017-10" db="EMBL/GenBank/DDBJ databases">
        <authorList>
            <person name="Vrbovska V."/>
            <person name="Kovarovic V."/>
            <person name="Indrakova A."/>
        </authorList>
    </citation>
    <scope>NUCLEOTIDE SEQUENCE</scope>
    <source>
        <strain evidence="11">CCM 8730</strain>
    </source>
</reference>
<keyword evidence="14" id="KW-1185">Reference proteome</keyword>
<evidence type="ECO:0000313" key="13">
    <source>
        <dbReference type="Proteomes" id="UP000223828"/>
    </source>
</evidence>
<name>A0A2C6U6P3_9STAP</name>
<dbReference type="Gene3D" id="3.30.70.260">
    <property type="match status" value="1"/>
</dbReference>
<dbReference type="PANTHER" id="PTHR21022">
    <property type="entry name" value="PREPHENATE DEHYDRATASE P PROTEIN"/>
    <property type="match status" value="1"/>
</dbReference>
<evidence type="ECO:0000256" key="4">
    <source>
        <dbReference type="ARBA" id="ARBA00022605"/>
    </source>
</evidence>
<evidence type="ECO:0000256" key="5">
    <source>
        <dbReference type="ARBA" id="ARBA00023141"/>
    </source>
</evidence>
<reference evidence="12" key="4">
    <citation type="submission" date="2022-03" db="EMBL/GenBank/DDBJ databases">
        <title>Complete Genome Sequence of Staphylococcus edaphicus strain CCM 8731.</title>
        <authorList>
            <person name="Rimmer C.O."/>
            <person name="Thomas J.C."/>
        </authorList>
    </citation>
    <scope>NUCLEOTIDE SEQUENCE</scope>
    <source>
        <strain evidence="12">CCM 8731</strain>
    </source>
</reference>
<dbReference type="AlphaFoldDB" id="A0A2C6U6P3"/>
<dbReference type="Proteomes" id="UP000223828">
    <property type="component" value="Unassembled WGS sequence"/>
</dbReference>
<evidence type="ECO:0000256" key="3">
    <source>
        <dbReference type="ARBA" id="ARBA00021872"/>
    </source>
</evidence>
<comment type="catalytic activity">
    <reaction evidence="8">
        <text>prephenate + H(+) = 3-phenylpyruvate + CO2 + H2O</text>
        <dbReference type="Rhea" id="RHEA:21648"/>
        <dbReference type="ChEBI" id="CHEBI:15377"/>
        <dbReference type="ChEBI" id="CHEBI:15378"/>
        <dbReference type="ChEBI" id="CHEBI:16526"/>
        <dbReference type="ChEBI" id="CHEBI:18005"/>
        <dbReference type="ChEBI" id="CHEBI:29934"/>
        <dbReference type="EC" id="4.2.1.51"/>
    </reaction>
</comment>
<dbReference type="Proteomes" id="UP001056588">
    <property type="component" value="Chromosome"/>
</dbReference>
<evidence type="ECO:0000259" key="10">
    <source>
        <dbReference type="PROSITE" id="PS51671"/>
    </source>
</evidence>
<reference evidence="11" key="1">
    <citation type="journal article" date="2017" name="Appl. Environ. Microbiol.">
        <title>Staphylococcus edaphicus sp. nov., isolated in Antarctica, harbours mecC gene and genomic islands with suspected role in adaptation to extreme environment.</title>
        <authorList>
            <person name="Pantucek R."/>
            <person name="Sedlacek I."/>
            <person name="Indrakova A."/>
            <person name="Vrbovska V."/>
            <person name="Maslanova I."/>
            <person name="Kovarovic V."/>
            <person name="Svec P."/>
            <person name="Kralova S."/>
            <person name="Kristofova L."/>
            <person name="Keklakova J."/>
            <person name="Petras P."/>
            <person name="Doskar J."/>
        </authorList>
    </citation>
    <scope>NUCLEOTIDE SEQUENCE</scope>
    <source>
        <strain evidence="11">CCM 8730</strain>
    </source>
</reference>
<dbReference type="SUPFAM" id="SSF55021">
    <property type="entry name" value="ACT-like"/>
    <property type="match status" value="1"/>
</dbReference>
<dbReference type="InterPro" id="IPR045865">
    <property type="entry name" value="ACT-like_dom_sf"/>
</dbReference>
<keyword evidence="4" id="KW-0028">Amino-acid biosynthesis</keyword>
<organism evidence="11 13">
    <name type="scientific">Staphylococcus edaphicus</name>
    <dbReference type="NCBI Taxonomy" id="1955013"/>
    <lineage>
        <taxon>Bacteria</taxon>
        <taxon>Bacillati</taxon>
        <taxon>Bacillota</taxon>
        <taxon>Bacilli</taxon>
        <taxon>Bacillales</taxon>
        <taxon>Staphylococcaceae</taxon>
        <taxon>Staphylococcus</taxon>
    </lineage>
</organism>
<dbReference type="SUPFAM" id="SSF53850">
    <property type="entry name" value="Periplasmic binding protein-like II"/>
    <property type="match status" value="1"/>
</dbReference>
<dbReference type="Pfam" id="PF00800">
    <property type="entry name" value="PDT"/>
    <property type="match status" value="1"/>
</dbReference>
<dbReference type="PROSITE" id="PS51671">
    <property type="entry name" value="ACT"/>
    <property type="match status" value="1"/>
</dbReference>
<evidence type="ECO:0000256" key="8">
    <source>
        <dbReference type="ARBA" id="ARBA00047848"/>
    </source>
</evidence>
<evidence type="ECO:0000259" key="9">
    <source>
        <dbReference type="PROSITE" id="PS51171"/>
    </source>
</evidence>
<comment type="pathway">
    <text evidence="1">Amino-acid biosynthesis; L-phenylalanine biosynthesis; phenylpyruvate from prephenate: step 1/1.</text>
</comment>
<dbReference type="CDD" id="cd04905">
    <property type="entry name" value="ACT_CM-PDT"/>
    <property type="match status" value="1"/>
</dbReference>
<feature type="domain" description="Prephenate dehydratase" evidence="9">
    <location>
        <begin position="2"/>
        <end position="175"/>
    </location>
</feature>
<evidence type="ECO:0000256" key="2">
    <source>
        <dbReference type="ARBA" id="ARBA00013147"/>
    </source>
</evidence>
<keyword evidence="6" id="KW-0584">Phenylalanine biosynthesis</keyword>
<feature type="domain" description="ACT" evidence="10">
    <location>
        <begin position="188"/>
        <end position="262"/>
    </location>
</feature>
<evidence type="ECO:0000256" key="1">
    <source>
        <dbReference type="ARBA" id="ARBA00004741"/>
    </source>
</evidence>
<dbReference type="InterPro" id="IPR002912">
    <property type="entry name" value="ACT_dom"/>
</dbReference>
<dbReference type="GO" id="GO:0005737">
    <property type="term" value="C:cytoplasm"/>
    <property type="evidence" value="ECO:0007669"/>
    <property type="project" value="TreeGrafter"/>
</dbReference>